<accession>A0A7C9UTB7</accession>
<dbReference type="AlphaFoldDB" id="A0A7C9UTB7"/>
<keyword evidence="3" id="KW-1185">Reference proteome</keyword>
<evidence type="ECO:0000259" key="1">
    <source>
        <dbReference type="PROSITE" id="PS51832"/>
    </source>
</evidence>
<sequence>MPPNADAASAAFPGLGIVDLDRVILALADALDFIGVDEIGHGHRVALMAALCADEMEWPPERIHLLLQAGLLHDCGVSSTREHRHLVNDILWEGEHAHCERGCLYLQSVPLLSHLAPIVLEHHTPWAHLRHRGVAPGLALDANLIFLVDRADAVRARGVAEGRPVIDVLRRYEGSHFAPELMAVFHDIAQREAFWFYQEEPSLRERLRERLCQGPPVVLNIADMRALATMFGRVIDAKSPYTERHSVGVAAVAMRLGRGFGLSRQTLDMMEISALLHDIGKLRIPDELLDKQGPLSADERRRMARHAFDTYEVLRRAFGDGPMAQWAAFHHEYVSGQGYPFHLENGSLPLEARIIAVADVLQALAQRRPYRQPLTPPEIVAILDGMVFGGKLDATVVEAAKADLDGCWKDAIAEEGEDAAS</sequence>
<dbReference type="CDD" id="cd00077">
    <property type="entry name" value="HDc"/>
    <property type="match status" value="2"/>
</dbReference>
<dbReference type="Gene3D" id="1.10.3210.10">
    <property type="entry name" value="Hypothetical protein af1432"/>
    <property type="match status" value="2"/>
</dbReference>
<name>A0A7C9UTB7_9PROT</name>
<dbReference type="PANTHER" id="PTHR43155:SF1">
    <property type="entry name" value="3'3'-CGAMP-SPECIFIC PHOSPHODIESTERASE 1"/>
    <property type="match status" value="1"/>
</dbReference>
<gene>
    <name evidence="2" type="ORF">G4223_07380</name>
</gene>
<dbReference type="Pfam" id="PF01966">
    <property type="entry name" value="HD"/>
    <property type="match status" value="1"/>
</dbReference>
<dbReference type="RefSeq" id="WP_163677169.1">
    <property type="nucleotide sequence ID" value="NZ_JAAIYP010000034.1"/>
</dbReference>
<dbReference type="Pfam" id="PF13487">
    <property type="entry name" value="HD_5"/>
    <property type="match status" value="1"/>
</dbReference>
<reference evidence="2 3" key="1">
    <citation type="submission" date="2020-02" db="EMBL/GenBank/DDBJ databases">
        <authorList>
            <person name="Dziuba M."/>
            <person name="Kuznetsov B."/>
            <person name="Mardanov A."/>
            <person name="Ravin N."/>
            <person name="Grouzdev D."/>
        </authorList>
    </citation>
    <scope>NUCLEOTIDE SEQUENCE [LARGE SCALE GENOMIC DNA]</scope>
    <source>
        <strain evidence="2 3">SpK</strain>
    </source>
</reference>
<dbReference type="SUPFAM" id="SSF109604">
    <property type="entry name" value="HD-domain/PDEase-like"/>
    <property type="match status" value="2"/>
</dbReference>
<protein>
    <submittedName>
        <fullName evidence="2">HD domain-containing protein</fullName>
    </submittedName>
</protein>
<evidence type="ECO:0000313" key="2">
    <source>
        <dbReference type="EMBL" id="NFV79928.1"/>
    </source>
</evidence>
<proteinExistence type="predicted"/>
<dbReference type="InterPro" id="IPR003607">
    <property type="entry name" value="HD/PDEase_dom"/>
</dbReference>
<comment type="caution">
    <text evidence="2">The sequence shown here is derived from an EMBL/GenBank/DDBJ whole genome shotgun (WGS) entry which is preliminary data.</text>
</comment>
<dbReference type="InterPro" id="IPR037522">
    <property type="entry name" value="HD_GYP_dom"/>
</dbReference>
<dbReference type="GO" id="GO:0008081">
    <property type="term" value="F:phosphoric diester hydrolase activity"/>
    <property type="evidence" value="ECO:0007669"/>
    <property type="project" value="UniProtKB-ARBA"/>
</dbReference>
<dbReference type="InterPro" id="IPR006674">
    <property type="entry name" value="HD_domain"/>
</dbReference>
<dbReference type="Proteomes" id="UP000480684">
    <property type="component" value="Unassembled WGS sequence"/>
</dbReference>
<dbReference type="PROSITE" id="PS51832">
    <property type="entry name" value="HD_GYP"/>
    <property type="match status" value="1"/>
</dbReference>
<dbReference type="PANTHER" id="PTHR43155">
    <property type="entry name" value="CYCLIC DI-GMP PHOSPHODIESTERASE PA4108-RELATED"/>
    <property type="match status" value="1"/>
</dbReference>
<evidence type="ECO:0000313" key="3">
    <source>
        <dbReference type="Proteomes" id="UP000480684"/>
    </source>
</evidence>
<organism evidence="2 3">
    <name type="scientific">Magnetospirillum aberrantis SpK</name>
    <dbReference type="NCBI Taxonomy" id="908842"/>
    <lineage>
        <taxon>Bacteria</taxon>
        <taxon>Pseudomonadati</taxon>
        <taxon>Pseudomonadota</taxon>
        <taxon>Alphaproteobacteria</taxon>
        <taxon>Rhodospirillales</taxon>
        <taxon>Rhodospirillaceae</taxon>
        <taxon>Magnetospirillum</taxon>
    </lineage>
</organism>
<dbReference type="SMART" id="SM00471">
    <property type="entry name" value="HDc"/>
    <property type="match status" value="2"/>
</dbReference>
<feature type="domain" description="HD-GYP" evidence="1">
    <location>
        <begin position="220"/>
        <end position="416"/>
    </location>
</feature>
<dbReference type="EMBL" id="JAAIYP010000034">
    <property type="protein sequence ID" value="NFV79928.1"/>
    <property type="molecule type" value="Genomic_DNA"/>
</dbReference>